<feature type="compositionally biased region" description="Low complexity" evidence="6">
    <location>
        <begin position="121"/>
        <end position="132"/>
    </location>
</feature>
<dbReference type="GeneID" id="25473827"/>
<evidence type="ECO:0000256" key="6">
    <source>
        <dbReference type="SAM" id="MobiDB-lite"/>
    </source>
</evidence>
<reference evidence="8" key="2">
    <citation type="submission" date="2013-10" db="EMBL/GenBank/DDBJ databases">
        <authorList>
            <person name="Aslett M."/>
        </authorList>
    </citation>
    <scope>NUCLEOTIDE SEQUENCE [LARGE SCALE GENOMIC DNA]</scope>
    <source>
        <strain evidence="8">Houghton</strain>
    </source>
</reference>
<feature type="domain" description="AB hydrolase-1" evidence="7">
    <location>
        <begin position="171"/>
        <end position="462"/>
    </location>
</feature>
<evidence type="ECO:0000313" key="8">
    <source>
        <dbReference type="EMBL" id="CDJ63166.1"/>
    </source>
</evidence>
<dbReference type="VEuPathDB" id="ToxoDB:ENH_00036650"/>
<evidence type="ECO:0000313" key="9">
    <source>
        <dbReference type="Proteomes" id="UP000030754"/>
    </source>
</evidence>
<evidence type="ECO:0000259" key="7">
    <source>
        <dbReference type="Pfam" id="PF12697"/>
    </source>
</evidence>
<dbReference type="AlphaFoldDB" id="U6MGM3"/>
<dbReference type="InterPro" id="IPR016812">
    <property type="entry name" value="PPase_methylesterase_euk"/>
</dbReference>
<keyword evidence="3" id="KW-0719">Serine esterase</keyword>
<protein>
    <recommendedName>
        <fullName evidence="2">protein phosphatase methylesterase-1</fullName>
        <ecNumber evidence="2">3.1.1.89</ecNumber>
    </recommendedName>
</protein>
<evidence type="ECO:0000256" key="5">
    <source>
        <dbReference type="ARBA" id="ARBA00049203"/>
    </source>
</evidence>
<dbReference type="RefSeq" id="XP_013440528.1">
    <property type="nucleotide sequence ID" value="XM_013585074.1"/>
</dbReference>
<keyword evidence="4" id="KW-0378">Hydrolase</keyword>
<proteinExistence type="inferred from homology"/>
<accession>U6MGM3</accession>
<feature type="region of interest" description="Disordered" evidence="6">
    <location>
        <begin position="1"/>
        <end position="132"/>
    </location>
</feature>
<dbReference type="InterPro" id="IPR000073">
    <property type="entry name" value="AB_hydrolase_1"/>
</dbReference>
<dbReference type="GO" id="GO:0051723">
    <property type="term" value="F:protein methylesterase activity"/>
    <property type="evidence" value="ECO:0007669"/>
    <property type="project" value="UniProtKB-EC"/>
</dbReference>
<dbReference type="OrthoDB" id="194865at2759"/>
<evidence type="ECO:0000256" key="4">
    <source>
        <dbReference type="ARBA" id="ARBA00022801"/>
    </source>
</evidence>
<organism evidence="8 9">
    <name type="scientific">Eimeria necatrix</name>
    <dbReference type="NCBI Taxonomy" id="51315"/>
    <lineage>
        <taxon>Eukaryota</taxon>
        <taxon>Sar</taxon>
        <taxon>Alveolata</taxon>
        <taxon>Apicomplexa</taxon>
        <taxon>Conoidasida</taxon>
        <taxon>Coccidia</taxon>
        <taxon>Eucoccidiorida</taxon>
        <taxon>Eimeriorina</taxon>
        <taxon>Eimeriidae</taxon>
        <taxon>Eimeria</taxon>
    </lineage>
</organism>
<dbReference type="Pfam" id="PF12697">
    <property type="entry name" value="Abhydrolase_6"/>
    <property type="match status" value="1"/>
</dbReference>
<dbReference type="InterPro" id="IPR029058">
    <property type="entry name" value="AB_hydrolase_fold"/>
</dbReference>
<dbReference type="PANTHER" id="PTHR14189">
    <property type="entry name" value="PROTEIN PHOSPHATASE METHYLESTERASE-1 RELATED"/>
    <property type="match status" value="1"/>
</dbReference>
<feature type="region of interest" description="Disordered" evidence="6">
    <location>
        <begin position="246"/>
        <end position="268"/>
    </location>
</feature>
<keyword evidence="9" id="KW-1185">Reference proteome</keyword>
<dbReference type="PANTHER" id="PTHR14189:SF0">
    <property type="entry name" value="PROTEIN PHOSPHATASE METHYLESTERASE 1"/>
    <property type="match status" value="1"/>
</dbReference>
<dbReference type="EC" id="3.1.1.89" evidence="2"/>
<comment type="catalytic activity">
    <reaction evidence="5">
        <text>[phosphatase 2A protein]-C-terminal L-leucine methyl ester + H2O = [phosphatase 2A protein]-C-terminal L-leucine + methanol + H(+)</text>
        <dbReference type="Rhea" id="RHEA:48548"/>
        <dbReference type="Rhea" id="RHEA-COMP:12134"/>
        <dbReference type="Rhea" id="RHEA-COMP:12135"/>
        <dbReference type="ChEBI" id="CHEBI:15377"/>
        <dbReference type="ChEBI" id="CHEBI:15378"/>
        <dbReference type="ChEBI" id="CHEBI:17790"/>
        <dbReference type="ChEBI" id="CHEBI:90516"/>
        <dbReference type="ChEBI" id="CHEBI:90517"/>
        <dbReference type="EC" id="3.1.1.89"/>
    </reaction>
</comment>
<dbReference type="SUPFAM" id="SSF53474">
    <property type="entry name" value="alpha/beta-Hydrolases"/>
    <property type="match status" value="1"/>
</dbReference>
<evidence type="ECO:0000256" key="1">
    <source>
        <dbReference type="ARBA" id="ARBA00008645"/>
    </source>
</evidence>
<comment type="similarity">
    <text evidence="1">Belongs to the AB hydrolase superfamily.</text>
</comment>
<dbReference type="Proteomes" id="UP000030754">
    <property type="component" value="Unassembled WGS sequence"/>
</dbReference>
<reference evidence="8" key="1">
    <citation type="submission" date="2013-10" db="EMBL/GenBank/DDBJ databases">
        <title>Genomic analysis of the causative agents of coccidiosis in chickens.</title>
        <authorList>
            <person name="Reid A.J."/>
            <person name="Blake D."/>
            <person name="Billington K."/>
            <person name="Browne H."/>
            <person name="Dunn M."/>
            <person name="Hung S."/>
            <person name="Kawahara F."/>
            <person name="Miranda-Saavedra D."/>
            <person name="Mourier T."/>
            <person name="Nagra H."/>
            <person name="Otto T.D."/>
            <person name="Rawlings N."/>
            <person name="Sanchez A."/>
            <person name="Sanders M."/>
            <person name="Subramaniam C."/>
            <person name="Tay Y."/>
            <person name="Dear P."/>
            <person name="Doerig C."/>
            <person name="Gruber A."/>
            <person name="Parkinson J."/>
            <person name="Shirley M."/>
            <person name="Wan K.L."/>
            <person name="Berriman M."/>
            <person name="Tomley F."/>
            <person name="Pain A."/>
        </authorList>
    </citation>
    <scope>NUCLEOTIDE SEQUENCE [LARGE SCALE GENOMIC DNA]</scope>
    <source>
        <strain evidence="8">Houghton</strain>
    </source>
</reference>
<sequence>MDASELFSISSRQPARMPPDIKELPPITRGRSSNFPDRVGSPSESPHQSRRKSAGCSMRPVKEERQQAEPEHAPEGSANHANLDYETEAATEHRPHSRQPRSASSARQRTGRHRDAQMPHSGSSSRRSSCNASCGPLPTWDEFFEKCEDIRPLESSDTFRVYSSGSAGPLLFLLHGAGHTSLSWACFTRLLRDGSLPLRVFAYDARGHGATVCADEKNLSAEVLTEDGIAIVNFLFNRLTREELPQRTDMQKGPVQDGNARGEPSVHRDPDSLPSVILVGHSMGGAIATRMAASGRVPHLDGLMVLDVVEGTALAALPQMAAFVSRFPSLFTSCKEAVNWSIFAGLLCNRSSAAISIPSQLVKTTRGALPASHKGADKGPPDEEVWTWRVDVMATEPYWEGWFRGMSHAFLSSRCVKILICSSSDRLDKELMIAHMQGKFQVQIVSGSGHVIEEDQPAELCRVVQTFITRYRLHLPPSQRAGLIRG</sequence>
<evidence type="ECO:0000256" key="3">
    <source>
        <dbReference type="ARBA" id="ARBA00022487"/>
    </source>
</evidence>
<evidence type="ECO:0000256" key="2">
    <source>
        <dbReference type="ARBA" id="ARBA00013111"/>
    </source>
</evidence>
<dbReference type="EMBL" id="HG722734">
    <property type="protein sequence ID" value="CDJ63166.1"/>
    <property type="molecule type" value="Genomic_DNA"/>
</dbReference>
<gene>
    <name evidence="8" type="ORF">ENH_00036650</name>
</gene>
<feature type="compositionally biased region" description="Basic and acidic residues" evidence="6">
    <location>
        <begin position="60"/>
        <end position="74"/>
    </location>
</feature>
<dbReference type="Gene3D" id="3.40.50.1820">
    <property type="entry name" value="alpha/beta hydrolase"/>
    <property type="match status" value="1"/>
</dbReference>
<name>U6MGM3_9EIME</name>